<comment type="cofactor">
    <cofactor evidence="1 6">
        <name>heme</name>
        <dbReference type="ChEBI" id="CHEBI:30413"/>
    </cofactor>
</comment>
<feature type="binding site" description="axial binding residue" evidence="6">
    <location>
        <position position="443"/>
    </location>
    <ligand>
        <name>heme</name>
        <dbReference type="ChEBI" id="CHEBI:30413"/>
    </ligand>
    <ligandPart>
        <name>Fe</name>
        <dbReference type="ChEBI" id="CHEBI:18248"/>
    </ligandPart>
</feature>
<proteinExistence type="inferred from homology"/>
<dbReference type="InterPro" id="IPR017972">
    <property type="entry name" value="Cyt_P450_CS"/>
</dbReference>
<evidence type="ECO:0000256" key="2">
    <source>
        <dbReference type="ARBA" id="ARBA00010617"/>
    </source>
</evidence>
<keyword evidence="6 7" id="KW-0349">Heme</keyword>
<dbReference type="InterPro" id="IPR002403">
    <property type="entry name" value="Cyt_P450_E_grp-IV"/>
</dbReference>
<evidence type="ECO:0000313" key="10">
    <source>
        <dbReference type="EMBL" id="KAF4470802.1"/>
    </source>
</evidence>
<evidence type="ECO:0000256" key="5">
    <source>
        <dbReference type="ARBA" id="ARBA00023033"/>
    </source>
</evidence>
<dbReference type="PROSITE" id="PS00086">
    <property type="entry name" value="CYTOCHROME_P450"/>
    <property type="match status" value="1"/>
</dbReference>
<name>A0A8H4LMB2_9HYPO</name>
<dbReference type="CDD" id="cd11040">
    <property type="entry name" value="CYP7_CYP8-like"/>
    <property type="match status" value="1"/>
</dbReference>
<dbReference type="Pfam" id="PF00067">
    <property type="entry name" value="p450"/>
    <property type="match status" value="1"/>
</dbReference>
<feature type="region of interest" description="Disordered" evidence="8">
    <location>
        <begin position="1"/>
        <end position="24"/>
    </location>
</feature>
<keyword evidence="9" id="KW-0812">Transmembrane</keyword>
<dbReference type="PANTHER" id="PTHR47582:SF1">
    <property type="entry name" value="P450, PUTATIVE (EUROFUNG)-RELATED"/>
    <property type="match status" value="1"/>
</dbReference>
<dbReference type="PANTHER" id="PTHR47582">
    <property type="entry name" value="P450, PUTATIVE (EUROFUNG)-RELATED"/>
    <property type="match status" value="1"/>
</dbReference>
<accession>A0A8H4LMB2</accession>
<keyword evidence="4 6" id="KW-0408">Iron</keyword>
<dbReference type="InterPro" id="IPR036396">
    <property type="entry name" value="Cyt_P450_sf"/>
</dbReference>
<protein>
    <submittedName>
        <fullName evidence="10">7-alpha-hydroxycholest-4-en-3-one 12-alpha-hydroxylase</fullName>
    </submittedName>
</protein>
<dbReference type="EMBL" id="JAADYS010000292">
    <property type="protein sequence ID" value="KAF4470802.1"/>
    <property type="molecule type" value="Genomic_DNA"/>
</dbReference>
<dbReference type="InterPro" id="IPR001128">
    <property type="entry name" value="Cyt_P450"/>
</dbReference>
<evidence type="ECO:0000313" key="11">
    <source>
        <dbReference type="Proteomes" id="UP000554235"/>
    </source>
</evidence>
<evidence type="ECO:0000256" key="9">
    <source>
        <dbReference type="SAM" id="Phobius"/>
    </source>
</evidence>
<organism evidence="10 11">
    <name type="scientific">Fusarium albosuccineum</name>
    <dbReference type="NCBI Taxonomy" id="1237068"/>
    <lineage>
        <taxon>Eukaryota</taxon>
        <taxon>Fungi</taxon>
        <taxon>Dikarya</taxon>
        <taxon>Ascomycota</taxon>
        <taxon>Pezizomycotina</taxon>
        <taxon>Sordariomycetes</taxon>
        <taxon>Hypocreomycetidae</taxon>
        <taxon>Hypocreales</taxon>
        <taxon>Nectriaceae</taxon>
        <taxon>Fusarium</taxon>
        <taxon>Fusarium decemcellulare species complex</taxon>
    </lineage>
</organism>
<dbReference type="SUPFAM" id="SSF48264">
    <property type="entry name" value="Cytochrome P450"/>
    <property type="match status" value="1"/>
</dbReference>
<feature type="transmembrane region" description="Helical" evidence="9">
    <location>
        <begin position="29"/>
        <end position="49"/>
    </location>
</feature>
<evidence type="ECO:0000256" key="6">
    <source>
        <dbReference type="PIRSR" id="PIRSR602403-1"/>
    </source>
</evidence>
<dbReference type="GO" id="GO:0005506">
    <property type="term" value="F:iron ion binding"/>
    <property type="evidence" value="ECO:0007669"/>
    <property type="project" value="InterPro"/>
</dbReference>
<keyword evidence="7" id="KW-0560">Oxidoreductase</keyword>
<evidence type="ECO:0000256" key="3">
    <source>
        <dbReference type="ARBA" id="ARBA00022723"/>
    </source>
</evidence>
<dbReference type="InterPro" id="IPR053007">
    <property type="entry name" value="CYP450_monoxygenase_sec-met"/>
</dbReference>
<keyword evidence="5 7" id="KW-0503">Monooxygenase</keyword>
<dbReference type="PRINTS" id="PR00465">
    <property type="entry name" value="EP450IV"/>
</dbReference>
<keyword evidence="11" id="KW-1185">Reference proteome</keyword>
<dbReference type="Gene3D" id="1.10.630.10">
    <property type="entry name" value="Cytochrome P450"/>
    <property type="match status" value="1"/>
</dbReference>
<keyword evidence="9" id="KW-1133">Transmembrane helix</keyword>
<dbReference type="OrthoDB" id="1470350at2759"/>
<dbReference type="GO" id="GO:0020037">
    <property type="term" value="F:heme binding"/>
    <property type="evidence" value="ECO:0007669"/>
    <property type="project" value="InterPro"/>
</dbReference>
<dbReference type="AlphaFoldDB" id="A0A8H4LMB2"/>
<keyword evidence="3 6" id="KW-0479">Metal-binding</keyword>
<sequence>MAIPEQLDATTAASDHPSVDDPLSGSEKMISPVVLAMALIFVSILFIVVKKFLFPTFDPREPPVLRPRIPFVGHIINMLKERSSWYIRLYNESQLPICTLPMLHGKMYVINSPDLISAAMKNNNVSFNPFLKEVPVGLFGLSPKLVGIASDQRVIDALVNVIHSTLMGDPLAEMNVRALFKVMTTLNDIKPGTEAKVDDIHEWIWDIMFPASIKFEDGAAALSINIAPKLLAAEAIRARKKLNVILEPFFVAGYENNPDVSGIIRERAKILREEGFNNHDLGVQEITLPWVAATNTMPAIFWLFVHIFSRPDIVQRVRGEIEATAAITHTEEGRVATLSAKDLDKRCPYLHACYREMLRFVIHITGNRRVEKDTTIKDSEGGEYLLTKGTHIQWPSSLTHSLDTIWGDDAGSFNPERFLNVSAQDEKRRRGANIPFGGGKHLCPGRQFAMAESLGFVGVLAAGFEVEGVALPDSEDPPIGLGTRKPVYGSRGRGAKITRRAGWEDVTWRFIE</sequence>
<evidence type="ECO:0000256" key="4">
    <source>
        <dbReference type="ARBA" id="ARBA00023004"/>
    </source>
</evidence>
<comment type="similarity">
    <text evidence="2 7">Belongs to the cytochrome P450 family.</text>
</comment>
<comment type="caution">
    <text evidence="10">The sequence shown here is derived from an EMBL/GenBank/DDBJ whole genome shotgun (WGS) entry which is preliminary data.</text>
</comment>
<reference evidence="10 11" key="1">
    <citation type="submission" date="2020-01" db="EMBL/GenBank/DDBJ databases">
        <title>Identification and distribution of gene clusters putatively required for synthesis of sphingolipid metabolism inhibitors in phylogenetically diverse species of the filamentous fungus Fusarium.</title>
        <authorList>
            <person name="Kim H.-S."/>
            <person name="Busman M."/>
            <person name="Brown D.W."/>
            <person name="Divon H."/>
            <person name="Uhlig S."/>
            <person name="Proctor R.H."/>
        </authorList>
    </citation>
    <scope>NUCLEOTIDE SEQUENCE [LARGE SCALE GENOMIC DNA]</scope>
    <source>
        <strain evidence="10 11">NRRL 20459</strain>
    </source>
</reference>
<gene>
    <name evidence="10" type="ORF">FALBO_2298</name>
</gene>
<evidence type="ECO:0000256" key="1">
    <source>
        <dbReference type="ARBA" id="ARBA00001971"/>
    </source>
</evidence>
<keyword evidence="9" id="KW-0472">Membrane</keyword>
<dbReference type="GO" id="GO:0004497">
    <property type="term" value="F:monooxygenase activity"/>
    <property type="evidence" value="ECO:0007669"/>
    <property type="project" value="UniProtKB-KW"/>
</dbReference>
<evidence type="ECO:0000256" key="7">
    <source>
        <dbReference type="RuleBase" id="RU000461"/>
    </source>
</evidence>
<dbReference type="Proteomes" id="UP000554235">
    <property type="component" value="Unassembled WGS sequence"/>
</dbReference>
<dbReference type="GO" id="GO:0016705">
    <property type="term" value="F:oxidoreductase activity, acting on paired donors, with incorporation or reduction of molecular oxygen"/>
    <property type="evidence" value="ECO:0007669"/>
    <property type="project" value="InterPro"/>
</dbReference>
<evidence type="ECO:0000256" key="8">
    <source>
        <dbReference type="SAM" id="MobiDB-lite"/>
    </source>
</evidence>